<evidence type="ECO:0000256" key="1">
    <source>
        <dbReference type="SAM" id="MobiDB-lite"/>
    </source>
</evidence>
<reference evidence="2 3" key="1">
    <citation type="submission" date="2018-11" db="EMBL/GenBank/DDBJ databases">
        <authorList>
            <consortium name="Pathogen Informatics"/>
        </authorList>
    </citation>
    <scope>NUCLEOTIDE SEQUENCE [LARGE SCALE GENOMIC DNA]</scope>
</reference>
<dbReference type="EMBL" id="UYYB01104519">
    <property type="protein sequence ID" value="VDM79259.1"/>
    <property type="molecule type" value="Genomic_DNA"/>
</dbReference>
<dbReference type="Proteomes" id="UP000270094">
    <property type="component" value="Unassembled WGS sequence"/>
</dbReference>
<keyword evidence="3" id="KW-1185">Reference proteome</keyword>
<feature type="compositionally biased region" description="Polar residues" evidence="1">
    <location>
        <begin position="145"/>
        <end position="154"/>
    </location>
</feature>
<gene>
    <name evidence="2" type="ORF">SVUK_LOCUS14257</name>
</gene>
<evidence type="ECO:0000313" key="3">
    <source>
        <dbReference type="Proteomes" id="UP000270094"/>
    </source>
</evidence>
<organism evidence="2 3">
    <name type="scientific">Strongylus vulgaris</name>
    <name type="common">Blood worm</name>
    <dbReference type="NCBI Taxonomy" id="40348"/>
    <lineage>
        <taxon>Eukaryota</taxon>
        <taxon>Metazoa</taxon>
        <taxon>Ecdysozoa</taxon>
        <taxon>Nematoda</taxon>
        <taxon>Chromadorea</taxon>
        <taxon>Rhabditida</taxon>
        <taxon>Rhabditina</taxon>
        <taxon>Rhabditomorpha</taxon>
        <taxon>Strongyloidea</taxon>
        <taxon>Strongylidae</taxon>
        <taxon>Strongylus</taxon>
    </lineage>
</organism>
<name>A0A3P7JHA8_STRVU</name>
<feature type="region of interest" description="Disordered" evidence="1">
    <location>
        <begin position="102"/>
        <end position="154"/>
    </location>
</feature>
<protein>
    <submittedName>
        <fullName evidence="2">Uncharacterized protein</fullName>
    </submittedName>
</protein>
<sequence>MHTTITVNRDGSAVLTPSKNVRVSELMDETAPMNNNQAIIHPVENLFNAVLNASPRTPRISESPWRPSSRRLRLEEVDISTSQESNSIEVVSVASPRLKSVAPQAKISDIELGQERDMNAKDSTPTDHSLKDSSDLTHEDEEHTCNQISQIVSE</sequence>
<evidence type="ECO:0000313" key="2">
    <source>
        <dbReference type="EMBL" id="VDM79259.1"/>
    </source>
</evidence>
<accession>A0A3P7JHA8</accession>
<feature type="compositionally biased region" description="Basic and acidic residues" evidence="1">
    <location>
        <begin position="113"/>
        <end position="144"/>
    </location>
</feature>
<dbReference type="AlphaFoldDB" id="A0A3P7JHA8"/>
<proteinExistence type="predicted"/>